<dbReference type="Proteomes" id="UP000009230">
    <property type="component" value="Chromosome"/>
</dbReference>
<organism evidence="1 2">
    <name type="scientific">Marinomonas posidonica (strain CECT 7376 / NCIMB 14433 / IVIA-Po-181)</name>
    <dbReference type="NCBI Taxonomy" id="491952"/>
    <lineage>
        <taxon>Bacteria</taxon>
        <taxon>Pseudomonadati</taxon>
        <taxon>Pseudomonadota</taxon>
        <taxon>Gammaproteobacteria</taxon>
        <taxon>Oceanospirillales</taxon>
        <taxon>Oceanospirillaceae</taxon>
        <taxon>Marinomonas</taxon>
    </lineage>
</organism>
<keyword evidence="2" id="KW-1185">Reference proteome</keyword>
<proteinExistence type="predicted"/>
<protein>
    <submittedName>
        <fullName evidence="1">Uncharacterized protein</fullName>
    </submittedName>
</protein>
<sequence length="34" mass="4169">MFKNYFLASSAFHYFCLIFDRQITPMAYNLVMVW</sequence>
<dbReference type="HOGENOM" id="CLU_3374561_0_0_6"/>
<name>F6CZ22_MARPP</name>
<dbReference type="EMBL" id="CP002771">
    <property type="protein sequence ID" value="AEF53478.1"/>
    <property type="molecule type" value="Genomic_DNA"/>
</dbReference>
<accession>F6CZ22</accession>
<gene>
    <name evidence="1" type="ordered locus">Mar181_0413</name>
</gene>
<dbReference type="KEGG" id="mpc:Mar181_0413"/>
<evidence type="ECO:0000313" key="1">
    <source>
        <dbReference type="EMBL" id="AEF53478.1"/>
    </source>
</evidence>
<dbReference type="STRING" id="491952.Mar181_0413"/>
<reference evidence="1 2" key="1">
    <citation type="journal article" date="2012" name="Stand. Genomic Sci.">
        <title>Complete genome sequence of Marinomonas posidonica type strain (IVIA-Po-181(T)).</title>
        <authorList>
            <person name="Lucas-Elio P."/>
            <person name="Goodwin L."/>
            <person name="Woyke T."/>
            <person name="Pitluck S."/>
            <person name="Nolan M."/>
            <person name="Kyrpides N.C."/>
            <person name="Detter J.C."/>
            <person name="Copeland A."/>
            <person name="Lu M."/>
            <person name="Bruce D."/>
            <person name="Detter C."/>
            <person name="Tapia R."/>
            <person name="Han S."/>
            <person name="Land M.L."/>
            <person name="Ivanova N."/>
            <person name="Mikhailova N."/>
            <person name="Johnston A.W."/>
            <person name="Sanchez-Amat A."/>
        </authorList>
    </citation>
    <scope>NUCLEOTIDE SEQUENCE [LARGE SCALE GENOMIC DNA]</scope>
    <source>
        <strain evidence="2">CECT 7376 / NCIMB 14433 / IVIA-Po-181</strain>
    </source>
</reference>
<evidence type="ECO:0000313" key="2">
    <source>
        <dbReference type="Proteomes" id="UP000009230"/>
    </source>
</evidence>
<dbReference type="AlphaFoldDB" id="F6CZ22"/>